<protein>
    <submittedName>
        <fullName evidence="1">Uncharacterized protein</fullName>
    </submittedName>
</protein>
<accession>A0A317VGR5</accession>
<name>A0A317VGR5_9EURO</name>
<dbReference type="Proteomes" id="UP000246702">
    <property type="component" value="Unassembled WGS sequence"/>
</dbReference>
<organism evidence="1 2">
    <name type="scientific">Aspergillus sclerotioniger CBS 115572</name>
    <dbReference type="NCBI Taxonomy" id="1450535"/>
    <lineage>
        <taxon>Eukaryota</taxon>
        <taxon>Fungi</taxon>
        <taxon>Dikarya</taxon>
        <taxon>Ascomycota</taxon>
        <taxon>Pezizomycotina</taxon>
        <taxon>Eurotiomycetes</taxon>
        <taxon>Eurotiomycetidae</taxon>
        <taxon>Eurotiales</taxon>
        <taxon>Aspergillaceae</taxon>
        <taxon>Aspergillus</taxon>
        <taxon>Aspergillus subgen. Circumdati</taxon>
    </lineage>
</organism>
<evidence type="ECO:0000313" key="2">
    <source>
        <dbReference type="Proteomes" id="UP000246702"/>
    </source>
</evidence>
<dbReference type="AlphaFoldDB" id="A0A317VGR5"/>
<dbReference type="RefSeq" id="XP_025463075.1">
    <property type="nucleotide sequence ID" value="XM_025612665.1"/>
</dbReference>
<proteinExistence type="predicted"/>
<dbReference type="EMBL" id="MSFK01000034">
    <property type="protein sequence ID" value="PWY72122.1"/>
    <property type="molecule type" value="Genomic_DNA"/>
</dbReference>
<evidence type="ECO:0000313" key="1">
    <source>
        <dbReference type="EMBL" id="PWY72122.1"/>
    </source>
</evidence>
<keyword evidence="2" id="KW-1185">Reference proteome</keyword>
<comment type="caution">
    <text evidence="1">The sequence shown here is derived from an EMBL/GenBank/DDBJ whole genome shotgun (WGS) entry which is preliminary data.</text>
</comment>
<sequence length="84" mass="9228">MILDQRLARALLSRSPSLRLSRGVGLSVGRAWRQSHRSFPLVEAAVLSIPKHEDHHPCTSQAPSYDGAIRSSMAELIPTARKGQ</sequence>
<gene>
    <name evidence="1" type="ORF">BO94DRAFT_539246</name>
</gene>
<dbReference type="GeneID" id="37114808"/>
<reference evidence="1 2" key="1">
    <citation type="submission" date="2016-12" db="EMBL/GenBank/DDBJ databases">
        <title>The genomes of Aspergillus section Nigri reveals drivers in fungal speciation.</title>
        <authorList>
            <consortium name="DOE Joint Genome Institute"/>
            <person name="Vesth T.C."/>
            <person name="Nybo J."/>
            <person name="Theobald S."/>
            <person name="Brandl J."/>
            <person name="Frisvad J.C."/>
            <person name="Nielsen K.F."/>
            <person name="Lyhne E.K."/>
            <person name="Kogle M.E."/>
            <person name="Kuo A."/>
            <person name="Riley R."/>
            <person name="Clum A."/>
            <person name="Nolan M."/>
            <person name="Lipzen A."/>
            <person name="Salamov A."/>
            <person name="Henrissat B."/>
            <person name="Wiebenga A."/>
            <person name="De Vries R.P."/>
            <person name="Grigoriev I.V."/>
            <person name="Mortensen U.H."/>
            <person name="Andersen M.R."/>
            <person name="Baker S.E."/>
        </authorList>
    </citation>
    <scope>NUCLEOTIDE SEQUENCE [LARGE SCALE GENOMIC DNA]</scope>
    <source>
        <strain evidence="1 2">CBS 115572</strain>
    </source>
</reference>